<dbReference type="Proteomes" id="UP001194714">
    <property type="component" value="Unassembled WGS sequence"/>
</dbReference>
<gene>
    <name evidence="1" type="ORF">NEPTK9_001056</name>
</gene>
<dbReference type="EMBL" id="JAAEJV010000027">
    <property type="protein sequence ID" value="MBF5059542.1"/>
    <property type="molecule type" value="Genomic_DNA"/>
</dbReference>
<accession>A0ABS0B122</accession>
<name>A0ABS0B122_9BACT</name>
<comment type="caution">
    <text evidence="1">The sequence shown here is derived from an EMBL/GenBank/DDBJ whole genome shotgun (WGS) entry which is preliminary data.</text>
</comment>
<evidence type="ECO:0000313" key="1">
    <source>
        <dbReference type="EMBL" id="MBF5059542.1"/>
    </source>
</evidence>
<reference evidence="1 2" key="1">
    <citation type="submission" date="2020-01" db="EMBL/GenBank/DDBJ databases">
        <title>Draft genome sequence of Cand. Neptunochlamydia vexilliferae K9.</title>
        <authorList>
            <person name="Schulz F."/>
            <person name="Koestlbacher S."/>
            <person name="Wascher F."/>
            <person name="Pizzetti I."/>
            <person name="Horn M."/>
        </authorList>
    </citation>
    <scope>NUCLEOTIDE SEQUENCE [LARGE SCALE GENOMIC DNA]</scope>
    <source>
        <strain evidence="1 2">K9</strain>
    </source>
</reference>
<proteinExistence type="predicted"/>
<protein>
    <submittedName>
        <fullName evidence="1">Uncharacterized protein</fullName>
    </submittedName>
</protein>
<keyword evidence="2" id="KW-1185">Reference proteome</keyword>
<evidence type="ECO:0000313" key="2">
    <source>
        <dbReference type="Proteomes" id="UP001194714"/>
    </source>
</evidence>
<sequence>METSLTSVSDLFYLTSGDFTFNQKKENLSKALSGVKQTNPETEAFSLKQDFSLSWC</sequence>
<organism evidence="1 2">
    <name type="scientific">Candidatus Neptunichlamydia vexilliferae</name>
    <dbReference type="NCBI Taxonomy" id="1651774"/>
    <lineage>
        <taxon>Bacteria</taxon>
        <taxon>Pseudomonadati</taxon>
        <taxon>Chlamydiota</taxon>
        <taxon>Chlamydiia</taxon>
        <taxon>Parachlamydiales</taxon>
        <taxon>Simkaniaceae</taxon>
        <taxon>Candidatus Neptunichlamydia</taxon>
    </lineage>
</organism>